<dbReference type="GeneID" id="30033080"/>
<feature type="binding site" evidence="1">
    <location>
        <begin position="91"/>
        <end position="94"/>
    </location>
    <ligand>
        <name>substrate</name>
    </ligand>
</feature>
<name>A0A167DKM0_9ASCO</name>
<keyword evidence="4" id="KW-1185">Reference proteome</keyword>
<dbReference type="Gene3D" id="3.40.50.1240">
    <property type="entry name" value="Phosphoglycerate mutase-like"/>
    <property type="match status" value="1"/>
</dbReference>
<dbReference type="RefSeq" id="XP_018735493.1">
    <property type="nucleotide sequence ID" value="XM_018878161.1"/>
</dbReference>
<feature type="site" description="Transition state stabilizer" evidence="2">
    <location>
        <position position="168"/>
    </location>
</feature>
<evidence type="ECO:0000256" key="2">
    <source>
        <dbReference type="PIRSR" id="PIRSR613078-3"/>
    </source>
</evidence>
<dbReference type="OrthoDB" id="4818801at2759"/>
<dbReference type="CDD" id="cd07067">
    <property type="entry name" value="HP_PGM_like"/>
    <property type="match status" value="1"/>
</dbReference>
<proteinExistence type="predicted"/>
<dbReference type="FunFam" id="3.40.50.1240:FF:000022">
    <property type="entry name" value="Phosphoglycerate mutase family protein"/>
    <property type="match status" value="1"/>
</dbReference>
<gene>
    <name evidence="3" type="primary">SHB17</name>
    <name evidence="3" type="ORF">AWJ20_1294</name>
</gene>
<dbReference type="Proteomes" id="UP000189580">
    <property type="component" value="Chromosome a"/>
</dbReference>
<feature type="binding site" evidence="1">
    <location>
        <position position="62"/>
    </location>
    <ligand>
        <name>substrate</name>
    </ligand>
</feature>
<dbReference type="InterPro" id="IPR050275">
    <property type="entry name" value="PGM_Phosphatase"/>
</dbReference>
<accession>A0A167DKM0</accession>
<dbReference type="KEGG" id="slb:AWJ20_1294"/>
<dbReference type="PANTHER" id="PTHR48100">
    <property type="entry name" value="BROAD-SPECIFICITY PHOSPHATASE YOR283W-RELATED"/>
    <property type="match status" value="1"/>
</dbReference>
<dbReference type="EMBL" id="CP014501">
    <property type="protein sequence ID" value="ANB13016.1"/>
    <property type="molecule type" value="Genomic_DNA"/>
</dbReference>
<evidence type="ECO:0000313" key="3">
    <source>
        <dbReference type="EMBL" id="ANB13016.1"/>
    </source>
</evidence>
<dbReference type="Pfam" id="PF00300">
    <property type="entry name" value="His_Phos_1"/>
    <property type="match status" value="1"/>
</dbReference>
<dbReference type="AlphaFoldDB" id="A0A167DKM0"/>
<dbReference type="InterPro" id="IPR013078">
    <property type="entry name" value="His_Pase_superF_clade-1"/>
</dbReference>
<dbReference type="SUPFAM" id="SSF53254">
    <property type="entry name" value="Phosphoglycerate mutase-like"/>
    <property type="match status" value="1"/>
</dbReference>
<dbReference type="GO" id="GO:0050278">
    <property type="term" value="F:sedoheptulose-bisphosphatase activity"/>
    <property type="evidence" value="ECO:0007669"/>
    <property type="project" value="EnsemblFungi"/>
</dbReference>
<dbReference type="InterPro" id="IPR029033">
    <property type="entry name" value="His_PPase_superfam"/>
</dbReference>
<dbReference type="GO" id="GO:0046390">
    <property type="term" value="P:ribose phosphate biosynthetic process"/>
    <property type="evidence" value="ECO:0007669"/>
    <property type="project" value="EnsemblFungi"/>
</dbReference>
<protein>
    <submittedName>
        <fullName evidence="3">Shb17p</fullName>
    </submittedName>
</protein>
<reference evidence="3 4" key="1">
    <citation type="submission" date="2016-02" db="EMBL/GenBank/DDBJ databases">
        <title>Complete genome sequence and transcriptome regulation of the pentose utilising yeast Sugiyamaella lignohabitans.</title>
        <authorList>
            <person name="Bellasio M."/>
            <person name="Peymann A."/>
            <person name="Valli M."/>
            <person name="Sipitzky M."/>
            <person name="Graf A."/>
            <person name="Sauer M."/>
            <person name="Marx H."/>
            <person name="Mattanovich D."/>
        </authorList>
    </citation>
    <scope>NUCLEOTIDE SEQUENCE [LARGE SCALE GENOMIC DNA]</scope>
    <source>
        <strain evidence="3 4">CBS 10342</strain>
    </source>
</reference>
<organism evidence="3 4">
    <name type="scientific">Sugiyamaella lignohabitans</name>
    <dbReference type="NCBI Taxonomy" id="796027"/>
    <lineage>
        <taxon>Eukaryota</taxon>
        <taxon>Fungi</taxon>
        <taxon>Dikarya</taxon>
        <taxon>Ascomycota</taxon>
        <taxon>Saccharomycotina</taxon>
        <taxon>Dipodascomycetes</taxon>
        <taxon>Dipodascales</taxon>
        <taxon>Trichomonascaceae</taxon>
        <taxon>Sugiyamaella</taxon>
    </lineage>
</organism>
<evidence type="ECO:0000256" key="1">
    <source>
        <dbReference type="PIRSR" id="PIRSR613078-2"/>
    </source>
</evidence>
<dbReference type="SMART" id="SM00855">
    <property type="entry name" value="PGAM"/>
    <property type="match status" value="1"/>
</dbReference>
<evidence type="ECO:0000313" key="4">
    <source>
        <dbReference type="Proteomes" id="UP000189580"/>
    </source>
</evidence>
<sequence length="223" mass="25152">MGSNGISETEWSKSGQHTSFTDLDLTENGVKRMIATGKALVGPDRMIVPEFIEKIFVSPRKRAHHTLELLMQDHKGELAKLDVETTDDAREWDYGDYEGMKTADIRALRKSRGLDKDHDWSIWRDGCEGGESPADITERLDRLIAKIVEIHRKAIKERRCSEVIVVAHGHILRSFVLRWLKRPIEDNPSLILEAGGVGVLSYEHNSCEEPAIFLGGAFHVPDV</sequence>
<dbReference type="PANTHER" id="PTHR48100:SF15">
    <property type="entry name" value="SEDOHEPTULOSE 1,7-BISPHOSPHATASE"/>
    <property type="match status" value="1"/>
</dbReference>